<dbReference type="AlphaFoldDB" id="A0A7I9UWU1"/>
<reference evidence="3" key="1">
    <citation type="submission" date="2019-06" db="EMBL/GenBank/DDBJ databases">
        <title>Gordonia isolated from sludge of a wastewater treatment plant.</title>
        <authorList>
            <person name="Tamura T."/>
            <person name="Aoyama K."/>
            <person name="Kang Y."/>
            <person name="Saito S."/>
            <person name="Akiyama N."/>
            <person name="Yazawa K."/>
            <person name="Gonoi T."/>
            <person name="Mikami Y."/>
        </authorList>
    </citation>
    <scope>NUCLEOTIDE SEQUENCE [LARGE SCALE GENOMIC DNA]</scope>
    <source>
        <strain evidence="3">NBRC 107697</strain>
    </source>
</reference>
<protein>
    <recommendedName>
        <fullName evidence="4">DUF3558 domain-containing protein</fullName>
    </recommendedName>
</protein>
<dbReference type="InterPro" id="IPR024520">
    <property type="entry name" value="DUF3558"/>
</dbReference>
<evidence type="ECO:0000313" key="3">
    <source>
        <dbReference type="Proteomes" id="UP000444980"/>
    </source>
</evidence>
<dbReference type="Pfam" id="PF12079">
    <property type="entry name" value="DUF3558"/>
    <property type="match status" value="1"/>
</dbReference>
<feature type="signal peptide" evidence="1">
    <location>
        <begin position="1"/>
        <end position="29"/>
    </location>
</feature>
<evidence type="ECO:0000256" key="1">
    <source>
        <dbReference type="SAM" id="SignalP"/>
    </source>
</evidence>
<gene>
    <name evidence="2" type="ORF">nbrc107697_13650</name>
</gene>
<feature type="chain" id="PRO_5039150755" description="DUF3558 domain-containing protein" evidence="1">
    <location>
        <begin position="30"/>
        <end position="199"/>
    </location>
</feature>
<comment type="caution">
    <text evidence="2">The sequence shown here is derived from an EMBL/GenBank/DDBJ whole genome shotgun (WGS) entry which is preliminary data.</text>
</comment>
<name>A0A7I9UWU1_9ACTN</name>
<keyword evidence="1" id="KW-0732">Signal</keyword>
<organism evidence="2 3">
    <name type="scientific">Gordonia crocea</name>
    <dbReference type="NCBI Taxonomy" id="589162"/>
    <lineage>
        <taxon>Bacteria</taxon>
        <taxon>Bacillati</taxon>
        <taxon>Actinomycetota</taxon>
        <taxon>Actinomycetes</taxon>
        <taxon>Mycobacteriales</taxon>
        <taxon>Gordoniaceae</taxon>
        <taxon>Gordonia</taxon>
    </lineage>
</organism>
<dbReference type="PROSITE" id="PS51257">
    <property type="entry name" value="PROKAR_LIPOPROTEIN"/>
    <property type="match status" value="1"/>
</dbReference>
<proteinExistence type="predicted"/>
<dbReference type="EMBL" id="BJOU01000001">
    <property type="protein sequence ID" value="GED97326.1"/>
    <property type="molecule type" value="Genomic_DNA"/>
</dbReference>
<keyword evidence="3" id="KW-1185">Reference proteome</keyword>
<evidence type="ECO:0000313" key="2">
    <source>
        <dbReference type="EMBL" id="GED97326.1"/>
    </source>
</evidence>
<accession>A0A7I9UWU1</accession>
<evidence type="ECO:0008006" key="4">
    <source>
        <dbReference type="Google" id="ProtNLM"/>
    </source>
</evidence>
<dbReference type="RefSeq" id="WP_371864558.1">
    <property type="nucleotide sequence ID" value="NZ_BJOU01000001.1"/>
</dbReference>
<sequence>MLSARRVLKANRVKICVAVILAFSLSSCADHDSAEGPEHRERASHVWETFPHRLNPGNDGTPYEPCDEVNREAVVQHGWDWSSLQDAASVDGQTARGCAWKDSEVGSVWGMSQIVGNSPSLDAYRHANQAFTWFADRSIQGRQVIVFATSTGTCATRVQSRRAGVSTIVDYARRPSPPLSEICDRAIAFTKATISRMPV</sequence>
<dbReference type="Proteomes" id="UP000444980">
    <property type="component" value="Unassembled WGS sequence"/>
</dbReference>